<dbReference type="Pfam" id="PF01258">
    <property type="entry name" value="zf-dskA_traR"/>
    <property type="match status" value="1"/>
</dbReference>
<keyword evidence="8" id="KW-1185">Reference proteome</keyword>
<gene>
    <name evidence="7" type="ORF">ACFPYJ_14010</name>
</gene>
<keyword evidence="1" id="KW-0479">Metal-binding</keyword>
<feature type="compositionally biased region" description="Basic and acidic residues" evidence="5">
    <location>
        <begin position="121"/>
        <end position="135"/>
    </location>
</feature>
<dbReference type="RefSeq" id="WP_379188771.1">
    <property type="nucleotide sequence ID" value="NZ_JBHSOW010000047.1"/>
</dbReference>
<feature type="compositionally biased region" description="Basic and acidic residues" evidence="5">
    <location>
        <begin position="177"/>
        <end position="188"/>
    </location>
</feature>
<name>A0ABW0VYW4_9BACL</name>
<dbReference type="InterPro" id="IPR014240">
    <property type="entry name" value="YteA"/>
</dbReference>
<dbReference type="NCBIfam" id="TIGR02890">
    <property type="entry name" value="bacill_yteA"/>
    <property type="match status" value="1"/>
</dbReference>
<feature type="region of interest" description="Disordered" evidence="5">
    <location>
        <begin position="20"/>
        <end position="57"/>
    </location>
</feature>
<evidence type="ECO:0000256" key="2">
    <source>
        <dbReference type="ARBA" id="ARBA00022771"/>
    </source>
</evidence>
<feature type="region of interest" description="Disordered" evidence="5">
    <location>
        <begin position="121"/>
        <end position="200"/>
    </location>
</feature>
<dbReference type="InterPro" id="IPR037187">
    <property type="entry name" value="DnaK_N"/>
</dbReference>
<keyword evidence="3" id="KW-0862">Zinc</keyword>
<dbReference type="Proteomes" id="UP001596047">
    <property type="component" value="Unassembled WGS sequence"/>
</dbReference>
<keyword evidence="2" id="KW-0863">Zinc-finger</keyword>
<evidence type="ECO:0000256" key="1">
    <source>
        <dbReference type="ARBA" id="ARBA00022723"/>
    </source>
</evidence>
<evidence type="ECO:0000313" key="8">
    <source>
        <dbReference type="Proteomes" id="UP001596047"/>
    </source>
</evidence>
<feature type="compositionally biased region" description="Polar residues" evidence="5">
    <location>
        <begin position="38"/>
        <end position="48"/>
    </location>
</feature>
<dbReference type="SUPFAM" id="SSF109635">
    <property type="entry name" value="DnaK suppressor protein DksA, alpha-hairpin domain"/>
    <property type="match status" value="1"/>
</dbReference>
<feature type="compositionally biased region" description="Basic and acidic residues" evidence="5">
    <location>
        <begin position="20"/>
        <end position="29"/>
    </location>
</feature>
<feature type="zinc finger region" description="dksA C4-type" evidence="4">
    <location>
        <begin position="93"/>
        <end position="117"/>
    </location>
</feature>
<dbReference type="PANTHER" id="PTHR33823">
    <property type="entry name" value="RNA POLYMERASE-BINDING TRANSCRIPTION FACTOR DKSA-RELATED"/>
    <property type="match status" value="1"/>
</dbReference>
<protein>
    <submittedName>
        <fullName evidence="7">TraR/DksA C4-type zinc finger protein</fullName>
    </submittedName>
</protein>
<organism evidence="7 8">
    <name type="scientific">Paenibacillus solisilvae</name>
    <dbReference type="NCBI Taxonomy" id="2486751"/>
    <lineage>
        <taxon>Bacteria</taxon>
        <taxon>Bacillati</taxon>
        <taxon>Bacillota</taxon>
        <taxon>Bacilli</taxon>
        <taxon>Bacillales</taxon>
        <taxon>Paenibacillaceae</taxon>
        <taxon>Paenibacillus</taxon>
    </lineage>
</organism>
<dbReference type="EMBL" id="JBHSOW010000047">
    <property type="protein sequence ID" value="MFC5650222.1"/>
    <property type="molecule type" value="Genomic_DNA"/>
</dbReference>
<dbReference type="Gene3D" id="1.20.120.910">
    <property type="entry name" value="DksA, coiled-coil domain"/>
    <property type="match status" value="1"/>
</dbReference>
<dbReference type="SUPFAM" id="SSF57716">
    <property type="entry name" value="Glucocorticoid receptor-like (DNA-binding domain)"/>
    <property type="match status" value="1"/>
</dbReference>
<dbReference type="PROSITE" id="PS51128">
    <property type="entry name" value="ZF_DKSA_2"/>
    <property type="match status" value="1"/>
</dbReference>
<evidence type="ECO:0000256" key="4">
    <source>
        <dbReference type="PROSITE-ProRule" id="PRU00510"/>
    </source>
</evidence>
<evidence type="ECO:0000256" key="3">
    <source>
        <dbReference type="ARBA" id="ARBA00022833"/>
    </source>
</evidence>
<feature type="domain" description="Zinc finger DksA/TraR C4-type" evidence="6">
    <location>
        <begin position="88"/>
        <end position="116"/>
    </location>
</feature>
<sequence>MNHITHRQLQELQHELEMEKKDLTAHFDADAEDGGSLKDSSGELSSYDNHPGDLGTETFERNRDMAVDQLMEEKLEQVDSALEKMESGDYGVCKVCHKEIPLERLKAIPYTALCMEHASEEEAEHQGAAEGRPIEEEVMTPPPAGAGANRQKHAGRFDDADAWASAESYGNSDVSDTSEKQAVEDNDRLMSGIIDHPRQK</sequence>
<reference evidence="8" key="1">
    <citation type="journal article" date="2019" name="Int. J. Syst. Evol. Microbiol.">
        <title>The Global Catalogue of Microorganisms (GCM) 10K type strain sequencing project: providing services to taxonomists for standard genome sequencing and annotation.</title>
        <authorList>
            <consortium name="The Broad Institute Genomics Platform"/>
            <consortium name="The Broad Institute Genome Sequencing Center for Infectious Disease"/>
            <person name="Wu L."/>
            <person name="Ma J."/>
        </authorList>
    </citation>
    <scope>NUCLEOTIDE SEQUENCE [LARGE SCALE GENOMIC DNA]</scope>
    <source>
        <strain evidence="8">CGMCC 1.3240</strain>
    </source>
</reference>
<evidence type="ECO:0000256" key="5">
    <source>
        <dbReference type="SAM" id="MobiDB-lite"/>
    </source>
</evidence>
<dbReference type="PANTHER" id="PTHR33823:SF4">
    <property type="entry name" value="GENERAL STRESS PROTEIN 16O"/>
    <property type="match status" value="1"/>
</dbReference>
<evidence type="ECO:0000313" key="7">
    <source>
        <dbReference type="EMBL" id="MFC5650222.1"/>
    </source>
</evidence>
<dbReference type="InterPro" id="IPR000962">
    <property type="entry name" value="Znf_DskA_TraR"/>
</dbReference>
<comment type="caution">
    <text evidence="7">The sequence shown here is derived from an EMBL/GenBank/DDBJ whole genome shotgun (WGS) entry which is preliminary data.</text>
</comment>
<proteinExistence type="predicted"/>
<accession>A0ABW0VYW4</accession>
<evidence type="ECO:0000259" key="6">
    <source>
        <dbReference type="Pfam" id="PF01258"/>
    </source>
</evidence>